<dbReference type="InterPro" id="IPR036942">
    <property type="entry name" value="Beta-barrel_TonB_sf"/>
</dbReference>
<accession>A0A9D1YYC0</accession>
<dbReference type="InterPro" id="IPR037066">
    <property type="entry name" value="Plug_dom_sf"/>
</dbReference>
<dbReference type="InterPro" id="IPR023996">
    <property type="entry name" value="TonB-dep_OMP_SusC/RagA"/>
</dbReference>
<dbReference type="InterPro" id="IPR023997">
    <property type="entry name" value="TonB-dep_OMP_SusC/RagA_CS"/>
</dbReference>
<dbReference type="PROSITE" id="PS52016">
    <property type="entry name" value="TONB_DEPENDENT_REC_3"/>
    <property type="match status" value="1"/>
</dbReference>
<dbReference type="EMBL" id="DXDA01000016">
    <property type="protein sequence ID" value="HIY68124.1"/>
    <property type="molecule type" value="Genomic_DNA"/>
</dbReference>
<keyword evidence="3 8" id="KW-1134">Transmembrane beta strand</keyword>
<comment type="subcellular location">
    <subcellularLocation>
        <location evidence="1 8">Cell outer membrane</location>
        <topology evidence="1 8">Multi-pass membrane protein</topology>
    </subcellularLocation>
</comment>
<dbReference type="FunFam" id="2.170.130.10:FF:000008">
    <property type="entry name" value="SusC/RagA family TonB-linked outer membrane protein"/>
    <property type="match status" value="1"/>
</dbReference>
<dbReference type="NCBIfam" id="TIGR04056">
    <property type="entry name" value="OMP_RagA_SusC"/>
    <property type="match status" value="1"/>
</dbReference>
<dbReference type="Gene3D" id="2.170.130.10">
    <property type="entry name" value="TonB-dependent receptor, plug domain"/>
    <property type="match status" value="1"/>
</dbReference>
<keyword evidence="2 8" id="KW-0813">Transport</keyword>
<evidence type="ECO:0000256" key="2">
    <source>
        <dbReference type="ARBA" id="ARBA00022448"/>
    </source>
</evidence>
<dbReference type="GO" id="GO:0009279">
    <property type="term" value="C:cell outer membrane"/>
    <property type="evidence" value="ECO:0007669"/>
    <property type="project" value="UniProtKB-SubCell"/>
</dbReference>
<evidence type="ECO:0000259" key="11">
    <source>
        <dbReference type="Pfam" id="PF00593"/>
    </source>
</evidence>
<feature type="domain" description="TonB-dependent receptor-like beta-barrel" evidence="11">
    <location>
        <begin position="443"/>
        <end position="1008"/>
    </location>
</feature>
<evidence type="ECO:0000256" key="8">
    <source>
        <dbReference type="PROSITE-ProRule" id="PRU01360"/>
    </source>
</evidence>
<evidence type="ECO:0000256" key="10">
    <source>
        <dbReference type="SAM" id="SignalP"/>
    </source>
</evidence>
<dbReference type="SUPFAM" id="SSF56935">
    <property type="entry name" value="Porins"/>
    <property type="match status" value="1"/>
</dbReference>
<evidence type="ECO:0000256" key="7">
    <source>
        <dbReference type="ARBA" id="ARBA00023237"/>
    </source>
</evidence>
<evidence type="ECO:0000256" key="3">
    <source>
        <dbReference type="ARBA" id="ARBA00022452"/>
    </source>
</evidence>
<evidence type="ECO:0000256" key="9">
    <source>
        <dbReference type="RuleBase" id="RU003357"/>
    </source>
</evidence>
<dbReference type="Pfam" id="PF07715">
    <property type="entry name" value="Plug"/>
    <property type="match status" value="1"/>
</dbReference>
<comment type="similarity">
    <text evidence="8 9">Belongs to the TonB-dependent receptor family.</text>
</comment>
<comment type="caution">
    <text evidence="13">The sequence shown here is derived from an EMBL/GenBank/DDBJ whole genome shotgun (WGS) entry which is preliminary data.</text>
</comment>
<keyword evidence="7 8" id="KW-0998">Cell outer membrane</keyword>
<keyword evidence="4 8" id="KW-0812">Transmembrane</keyword>
<gene>
    <name evidence="13" type="ORF">H9828_01760</name>
</gene>
<dbReference type="NCBIfam" id="TIGR04057">
    <property type="entry name" value="SusC_RagA_signa"/>
    <property type="match status" value="1"/>
</dbReference>
<keyword evidence="13" id="KW-0675">Receptor</keyword>
<dbReference type="FunFam" id="2.60.40.1120:FF:000003">
    <property type="entry name" value="Outer membrane protein Omp121"/>
    <property type="match status" value="1"/>
</dbReference>
<keyword evidence="6 8" id="KW-0472">Membrane</keyword>
<reference evidence="13" key="2">
    <citation type="submission" date="2021-04" db="EMBL/GenBank/DDBJ databases">
        <authorList>
            <person name="Gilroy R."/>
        </authorList>
    </citation>
    <scope>NUCLEOTIDE SEQUENCE</scope>
    <source>
        <strain evidence="13">5134</strain>
    </source>
</reference>
<dbReference type="InterPro" id="IPR008969">
    <property type="entry name" value="CarboxyPept-like_regulatory"/>
</dbReference>
<evidence type="ECO:0000313" key="14">
    <source>
        <dbReference type="Proteomes" id="UP000886844"/>
    </source>
</evidence>
<dbReference type="Pfam" id="PF13715">
    <property type="entry name" value="CarbopepD_reg_2"/>
    <property type="match status" value="1"/>
</dbReference>
<dbReference type="Gene3D" id="2.60.40.1120">
    <property type="entry name" value="Carboxypeptidase-like, regulatory domain"/>
    <property type="match status" value="1"/>
</dbReference>
<feature type="chain" id="PRO_5038669590" evidence="10">
    <location>
        <begin position="29"/>
        <end position="1052"/>
    </location>
</feature>
<evidence type="ECO:0000256" key="1">
    <source>
        <dbReference type="ARBA" id="ARBA00004571"/>
    </source>
</evidence>
<organism evidence="13 14">
    <name type="scientific">Candidatus Alistipes intestinigallinarum</name>
    <dbReference type="NCBI Taxonomy" id="2838440"/>
    <lineage>
        <taxon>Bacteria</taxon>
        <taxon>Pseudomonadati</taxon>
        <taxon>Bacteroidota</taxon>
        <taxon>Bacteroidia</taxon>
        <taxon>Bacteroidales</taxon>
        <taxon>Rikenellaceae</taxon>
        <taxon>Alistipes</taxon>
    </lineage>
</organism>
<sequence length="1052" mass="116449">MKDMKKRAFGLRGVLTLLALVVAFAATAQNKITGTVVDENGQPAIGANVVVKGTTQGVSTDLKGMYNLSVKKGAVLVFSYLGYKSQEIAVGAQTTIDVKLEPETNVMDEVVVVGYGAQKRSDLTGSIASVSAKDVEGFKSGSVMEALGGQIAGVQITATDGTPGAGFDIKIRGIGSVNGETTPLYIVDGFQVDNIDYLSNSDIASIEVLKDASSSAIYGSRAANGVVMVTTKSGKKGRPVVTYNGSASYREISKKLDLLSPYEFVRLQTEAWPDKFGDTYYKTGNDDNGIPYRYQTIDDYIGVSGIDWQSETFQPTWSQDHNVSVSGGSDRTKYAFSFSDFLENGIFRNSAFNKITAKMRVSHQVSKLLTVDATVNYAFTDKRGVGTSGDNGRFNMLGQILRARPTGGVRLTDEELLNLAIDPLELESSESLSQVNPIKQAESVTNTRKAEMWSGNVALNFNLGKGWSFRTAGSYFTTNTRYYQFYYDGSKEAYRNGQTPYGSTQMTRDVRWTNFNYLTYKYDKKNGHAFDVMLGQETSFKGTEYLKGQSTDFPFDNLGNDNLGLGATPSQVTSSRSDNMLVSFFARGNYSYKDRYLFTATIRADGSTVFSKNNKWGYFPSFSAAWRISEEPFMKNQDVVSNLKLRAGWGVVGNDRITNYLSLTLYSQSKYGYGNSLITVLSPKQLPNEDLKWEASQSTNIGIDLGLFRNRLNITADVFLKDTKDLLMAANKAYVSGFGSQWQNVGKIRNQGLELAINSTNIVSPSGFRWTTDFNISFIRNELRALADGAATMYTSASWNSDYTGYDYMAQIGQSLGLIYGYQFDGVYQSSDFVVDAATGETRLRDGVVDMSEHYTSGEFGPGVVKYKDMDGDGKITTNDRTVIGNGTPKWYGGITNTFSYKGVDLSFMFQFNYGNDVYNATRIYASQTQDQRANMMAEVADRWTATNASNSVPRWDGYVKNEIYSRFIEDGSFLRLKSLTLGYTLPQHWTRKFYVSKLRVYFSGQNLFVVTGYTGYDPEVNMRASNPMTPSLDWGAYPRSKVYTIGLDLTF</sequence>
<dbReference type="Gene3D" id="2.40.170.20">
    <property type="entry name" value="TonB-dependent receptor, beta-barrel domain"/>
    <property type="match status" value="1"/>
</dbReference>
<dbReference type="AlphaFoldDB" id="A0A9D1YYC0"/>
<dbReference type="Pfam" id="PF00593">
    <property type="entry name" value="TonB_dep_Rec_b-barrel"/>
    <property type="match status" value="1"/>
</dbReference>
<evidence type="ECO:0000256" key="4">
    <source>
        <dbReference type="ARBA" id="ARBA00022692"/>
    </source>
</evidence>
<name>A0A9D1YYC0_9BACT</name>
<dbReference type="SUPFAM" id="SSF49464">
    <property type="entry name" value="Carboxypeptidase regulatory domain-like"/>
    <property type="match status" value="1"/>
</dbReference>
<keyword evidence="5 9" id="KW-0798">TonB box</keyword>
<evidence type="ECO:0000259" key="12">
    <source>
        <dbReference type="Pfam" id="PF07715"/>
    </source>
</evidence>
<evidence type="ECO:0000313" key="13">
    <source>
        <dbReference type="EMBL" id="HIY68124.1"/>
    </source>
</evidence>
<evidence type="ECO:0000256" key="6">
    <source>
        <dbReference type="ARBA" id="ARBA00023136"/>
    </source>
</evidence>
<feature type="domain" description="TonB-dependent receptor plug" evidence="12">
    <location>
        <begin position="120"/>
        <end position="226"/>
    </location>
</feature>
<dbReference type="Proteomes" id="UP000886844">
    <property type="component" value="Unassembled WGS sequence"/>
</dbReference>
<protein>
    <submittedName>
        <fullName evidence="13">TonB-dependent receptor</fullName>
    </submittedName>
</protein>
<dbReference type="InterPro" id="IPR039426">
    <property type="entry name" value="TonB-dep_rcpt-like"/>
</dbReference>
<dbReference type="InterPro" id="IPR000531">
    <property type="entry name" value="Beta-barrel_TonB"/>
</dbReference>
<feature type="signal peptide" evidence="10">
    <location>
        <begin position="1"/>
        <end position="28"/>
    </location>
</feature>
<dbReference type="InterPro" id="IPR012910">
    <property type="entry name" value="Plug_dom"/>
</dbReference>
<proteinExistence type="inferred from homology"/>
<reference evidence="13" key="1">
    <citation type="journal article" date="2021" name="PeerJ">
        <title>Extensive microbial diversity within the chicken gut microbiome revealed by metagenomics and culture.</title>
        <authorList>
            <person name="Gilroy R."/>
            <person name="Ravi A."/>
            <person name="Getino M."/>
            <person name="Pursley I."/>
            <person name="Horton D.L."/>
            <person name="Alikhan N.F."/>
            <person name="Baker D."/>
            <person name="Gharbi K."/>
            <person name="Hall N."/>
            <person name="Watson M."/>
            <person name="Adriaenssens E.M."/>
            <person name="Foster-Nyarko E."/>
            <person name="Jarju S."/>
            <person name="Secka A."/>
            <person name="Antonio M."/>
            <person name="Oren A."/>
            <person name="Chaudhuri R.R."/>
            <person name="La Ragione R."/>
            <person name="Hildebrand F."/>
            <person name="Pallen M.J."/>
        </authorList>
    </citation>
    <scope>NUCLEOTIDE SEQUENCE</scope>
    <source>
        <strain evidence="13">5134</strain>
    </source>
</reference>
<keyword evidence="10" id="KW-0732">Signal</keyword>
<evidence type="ECO:0000256" key="5">
    <source>
        <dbReference type="ARBA" id="ARBA00023077"/>
    </source>
</evidence>